<dbReference type="OrthoDB" id="5183603at2"/>
<keyword evidence="3" id="KW-1185">Reference proteome</keyword>
<accession>A0A285IYQ2</accession>
<dbReference type="InterPro" id="IPR024983">
    <property type="entry name" value="CHAT_dom"/>
</dbReference>
<evidence type="ECO:0000259" key="1">
    <source>
        <dbReference type="Pfam" id="PF12770"/>
    </source>
</evidence>
<sequence>MTRARGFSDEPPEPESFWSGVAEHVARVWDRLPGAVGPDWPVVREELIGLLGEMARTGDSVSRDELALRIADLIGPYTEAMYTRYNSPSVRGIPHGDEGIWEDETGPARRYVNTRLCRHGTETDIARDAALLPATGYDVLVNIGRRDDRSLLPADEAGFPRDRLPPGGLWLMLVVHTPAGFEQRWLYLPEDGDSYVCPCSPRTASHVCTAEQRRPFAVVTVTTPAEPARLTVRLAVYHGAAVVHVHEVGLPMTSPARLSATVVYSLTRSFTDLGPFRDRKLSVFTSPSAAGTDGRVYVNGVSAEPMAFSYSDQQAENACKTARTQLFQTHLVKVADRWTSTYDDQQAKKQAEFEADLLALARVGRALHASVFGRGDGPQIRQMLLHEAGAGPAVVQCGRLANEKLTIPWQIVYDLPMQSADETPYVCPSVRELGGPKPGVCPYEDDHKPVGRSVLCPYGFWGLAHILEVPPNLGEERALRHVVSEQANLPVATVLGWNPQPSPAEERSKVEALRHVQVLREGALGVVSPVIDKRRTFGERLAFADMDVVYVYAHCERQRDEGATASTAKIVFGTGETFTAVDVRGWNEYYDWPARHWEDREPLVVLNACHTGEILAATLTGFVDAFAQTAGAAGVVATEVTLEQCLAGLAMELFLAELARNVPVGEAMRRMRWSLLARGNVMGLAYTPYCAADLTLRLGGTNGN</sequence>
<name>A0A285IYQ2_9ACTN</name>
<dbReference type="AlphaFoldDB" id="A0A285IYQ2"/>
<feature type="domain" description="CHAT" evidence="1">
    <location>
        <begin position="496"/>
        <end position="677"/>
    </location>
</feature>
<organism evidence="2 3">
    <name type="scientific">Paractinoplanes atraurantiacus</name>
    <dbReference type="NCBI Taxonomy" id="1036182"/>
    <lineage>
        <taxon>Bacteria</taxon>
        <taxon>Bacillati</taxon>
        <taxon>Actinomycetota</taxon>
        <taxon>Actinomycetes</taxon>
        <taxon>Micromonosporales</taxon>
        <taxon>Micromonosporaceae</taxon>
        <taxon>Paractinoplanes</taxon>
    </lineage>
</organism>
<dbReference type="EMBL" id="OBDY01000013">
    <property type="protein sequence ID" value="SNY53179.1"/>
    <property type="molecule type" value="Genomic_DNA"/>
</dbReference>
<proteinExistence type="predicted"/>
<dbReference type="Proteomes" id="UP000219612">
    <property type="component" value="Unassembled WGS sequence"/>
</dbReference>
<protein>
    <submittedName>
        <fullName evidence="2">CHAT domain-containing protein</fullName>
    </submittedName>
</protein>
<gene>
    <name evidence="2" type="ORF">SAMN05421748_113204</name>
</gene>
<evidence type="ECO:0000313" key="3">
    <source>
        <dbReference type="Proteomes" id="UP000219612"/>
    </source>
</evidence>
<reference evidence="2 3" key="1">
    <citation type="submission" date="2017-09" db="EMBL/GenBank/DDBJ databases">
        <authorList>
            <person name="Ehlers B."/>
            <person name="Leendertz F.H."/>
        </authorList>
    </citation>
    <scope>NUCLEOTIDE SEQUENCE [LARGE SCALE GENOMIC DNA]</scope>
    <source>
        <strain evidence="2 3">CGMCC 4.6857</strain>
    </source>
</reference>
<evidence type="ECO:0000313" key="2">
    <source>
        <dbReference type="EMBL" id="SNY53179.1"/>
    </source>
</evidence>
<dbReference type="RefSeq" id="WP_097323056.1">
    <property type="nucleotide sequence ID" value="NZ_OBDY01000013.1"/>
</dbReference>
<dbReference type="Pfam" id="PF12770">
    <property type="entry name" value="CHAT"/>
    <property type="match status" value="1"/>
</dbReference>